<sequence>MAEAVVAMRSEGVIAEDIRNRDKIIDLLDCRRRGTRESKNCRFKADSFTIDEIMKMMKMHESAIYFMDDYAATLPAPAWWDHKARKWPSPIKLSHTERARFFRAFYRLQTWCHIFGQPEYGRHCSASTSSSFSSPFSAGLERPSENEWTDRTFTLEQAWRLIWGTMPPWEIEEVGSLLDYFMSKYIEVFQEITTALINGYKPGNSTRDDQSTQNSDVLDDAPIGTLPLGTPIHMIYELRGDPWSLAITFRYSMIEIGPYFLYKILQQPYDDRHIAVSNNLRSVFTTKLWEVTGLNDEQKLPLVSPADRYERADLARFITSLPVLEKPNKCWTRHWAGLEGQLHPDLWLVNGTGHYSSYPTINRREWKWGYVLWDDERLEEWNAVELSTRN</sequence>
<comment type="caution">
    <text evidence="1">The sequence shown here is derived from an EMBL/GenBank/DDBJ whole genome shotgun (WGS) entry which is preliminary data.</text>
</comment>
<dbReference type="Proteomes" id="UP000249363">
    <property type="component" value="Unassembled WGS sequence"/>
</dbReference>
<dbReference type="OrthoDB" id="5427059at2759"/>
<protein>
    <submittedName>
        <fullName evidence="1">Uncharacterized protein</fullName>
    </submittedName>
</protein>
<dbReference type="STRING" id="1196081.A0A364LEE7"/>
<name>A0A364LEE7_TALAM</name>
<dbReference type="EMBL" id="MIKG01000030">
    <property type="protein sequence ID" value="RAO74194.1"/>
    <property type="molecule type" value="Genomic_DNA"/>
</dbReference>
<evidence type="ECO:0000313" key="1">
    <source>
        <dbReference type="EMBL" id="RAO74194.1"/>
    </source>
</evidence>
<gene>
    <name evidence="1" type="ORF">BHQ10_010206</name>
</gene>
<reference evidence="1 2" key="1">
    <citation type="journal article" date="2017" name="Biotechnol. Biofuels">
        <title>Differential beta-glucosidase expression as a function of carbon source availability in Talaromyces amestolkiae: a genomic and proteomic approach.</title>
        <authorList>
            <person name="de Eugenio L.I."/>
            <person name="Mendez-Liter J.A."/>
            <person name="Nieto-Dominguez M."/>
            <person name="Alonso L."/>
            <person name="Gil-Munoz J."/>
            <person name="Barriuso J."/>
            <person name="Prieto A."/>
            <person name="Martinez M.J."/>
        </authorList>
    </citation>
    <scope>NUCLEOTIDE SEQUENCE [LARGE SCALE GENOMIC DNA]</scope>
    <source>
        <strain evidence="1 2">CIB</strain>
    </source>
</reference>
<accession>A0A364LEE7</accession>
<dbReference type="GeneID" id="63799420"/>
<dbReference type="AlphaFoldDB" id="A0A364LEE7"/>
<keyword evidence="2" id="KW-1185">Reference proteome</keyword>
<organism evidence="1 2">
    <name type="scientific">Talaromyces amestolkiae</name>
    <dbReference type="NCBI Taxonomy" id="1196081"/>
    <lineage>
        <taxon>Eukaryota</taxon>
        <taxon>Fungi</taxon>
        <taxon>Dikarya</taxon>
        <taxon>Ascomycota</taxon>
        <taxon>Pezizomycotina</taxon>
        <taxon>Eurotiomycetes</taxon>
        <taxon>Eurotiomycetidae</taxon>
        <taxon>Eurotiales</taxon>
        <taxon>Trichocomaceae</taxon>
        <taxon>Talaromyces</taxon>
        <taxon>Talaromyces sect. Talaromyces</taxon>
    </lineage>
</organism>
<dbReference type="RefSeq" id="XP_040738708.1">
    <property type="nucleotide sequence ID" value="XM_040872811.1"/>
</dbReference>
<evidence type="ECO:0000313" key="2">
    <source>
        <dbReference type="Proteomes" id="UP000249363"/>
    </source>
</evidence>
<proteinExistence type="predicted"/>